<feature type="non-terminal residue" evidence="2">
    <location>
        <position position="1"/>
    </location>
</feature>
<dbReference type="STRING" id="1094619.G4YMY7"/>
<sequence length="219" mass="25617">LYTGAYGPTSEVLELAESPLDLFLFFMPKKFWRKVAAESNRYFLQNLAARVDRMYANQKTPGKKTRDELMMREAKKDDIEAHEIMHVLGLLLARMLNPRHCCFRDHWSTERVGAVARGTFNDYMPRHRFEHIMANVHFTNNADPQAASDRAWKVRSVVKTLRETFPRGYTTPPVVSFDKGVIPSRYRNNPTRQYLKNKPQKWGTKLFLTCCADTAYYMR</sequence>
<dbReference type="Proteomes" id="UP000002640">
    <property type="component" value="Unassembled WGS sequence"/>
</dbReference>
<dbReference type="KEGG" id="psoj:PHYSODRAFT_472496"/>
<dbReference type="InterPro" id="IPR029526">
    <property type="entry name" value="PGBD"/>
</dbReference>
<reference evidence="2 3" key="1">
    <citation type="journal article" date="2006" name="Science">
        <title>Phytophthora genome sequences uncover evolutionary origins and mechanisms of pathogenesis.</title>
        <authorList>
            <person name="Tyler B.M."/>
            <person name="Tripathy S."/>
            <person name="Zhang X."/>
            <person name="Dehal P."/>
            <person name="Jiang R.H."/>
            <person name="Aerts A."/>
            <person name="Arredondo F.D."/>
            <person name="Baxter L."/>
            <person name="Bensasson D."/>
            <person name="Beynon J.L."/>
            <person name="Chapman J."/>
            <person name="Damasceno C.M."/>
            <person name="Dorrance A.E."/>
            <person name="Dou D."/>
            <person name="Dickerman A.W."/>
            <person name="Dubchak I.L."/>
            <person name="Garbelotto M."/>
            <person name="Gijzen M."/>
            <person name="Gordon S.G."/>
            <person name="Govers F."/>
            <person name="Grunwald N.J."/>
            <person name="Huang W."/>
            <person name="Ivors K.L."/>
            <person name="Jones R.W."/>
            <person name="Kamoun S."/>
            <person name="Krampis K."/>
            <person name="Lamour K.H."/>
            <person name="Lee M.K."/>
            <person name="McDonald W.H."/>
            <person name="Medina M."/>
            <person name="Meijer H.J."/>
            <person name="Nordberg E.K."/>
            <person name="Maclean D.J."/>
            <person name="Ospina-Giraldo M.D."/>
            <person name="Morris P.F."/>
            <person name="Phuntumart V."/>
            <person name="Putnam N.H."/>
            <person name="Rash S."/>
            <person name="Rose J.K."/>
            <person name="Sakihama Y."/>
            <person name="Salamov A.A."/>
            <person name="Savidor A."/>
            <person name="Scheuring C.F."/>
            <person name="Smith B.M."/>
            <person name="Sobral B.W."/>
            <person name="Terry A."/>
            <person name="Torto-Alalibo T.A."/>
            <person name="Win J."/>
            <person name="Xu Z."/>
            <person name="Zhang H."/>
            <person name="Grigoriev I.V."/>
            <person name="Rokhsar D.S."/>
            <person name="Boore J.L."/>
        </authorList>
    </citation>
    <scope>NUCLEOTIDE SEQUENCE [LARGE SCALE GENOMIC DNA]</scope>
    <source>
        <strain evidence="2 3">P6497</strain>
    </source>
</reference>
<dbReference type="SMR" id="G4YMY7"/>
<name>G4YMY7_PHYSP</name>
<dbReference type="PANTHER" id="PTHR46599">
    <property type="entry name" value="PIGGYBAC TRANSPOSABLE ELEMENT-DERIVED PROTEIN 4"/>
    <property type="match status" value="1"/>
</dbReference>
<dbReference type="PANTHER" id="PTHR46599:SF3">
    <property type="entry name" value="PIGGYBAC TRANSPOSABLE ELEMENT-DERIVED PROTEIN 4"/>
    <property type="match status" value="1"/>
</dbReference>
<dbReference type="AlphaFoldDB" id="G4YMY7"/>
<dbReference type="EMBL" id="JH159151">
    <property type="protein sequence ID" value="EGZ29520.1"/>
    <property type="molecule type" value="Genomic_DNA"/>
</dbReference>
<evidence type="ECO:0000259" key="1">
    <source>
        <dbReference type="Pfam" id="PF13843"/>
    </source>
</evidence>
<dbReference type="Pfam" id="PF13843">
    <property type="entry name" value="DDE_Tnp_1_7"/>
    <property type="match status" value="1"/>
</dbReference>
<proteinExistence type="predicted"/>
<accession>G4YMY7</accession>
<gene>
    <name evidence="2" type="ORF">PHYSODRAFT_472496</name>
</gene>
<evidence type="ECO:0000313" key="2">
    <source>
        <dbReference type="EMBL" id="EGZ29520.1"/>
    </source>
</evidence>
<organism evidence="2 3">
    <name type="scientific">Phytophthora sojae (strain P6497)</name>
    <name type="common">Soybean stem and root rot agent</name>
    <name type="synonym">Phytophthora megasperma f. sp. glycines</name>
    <dbReference type="NCBI Taxonomy" id="1094619"/>
    <lineage>
        <taxon>Eukaryota</taxon>
        <taxon>Sar</taxon>
        <taxon>Stramenopiles</taxon>
        <taxon>Oomycota</taxon>
        <taxon>Peronosporomycetes</taxon>
        <taxon>Peronosporales</taxon>
        <taxon>Peronosporaceae</taxon>
        <taxon>Phytophthora</taxon>
    </lineage>
</organism>
<feature type="domain" description="PiggyBac transposable element-derived protein" evidence="1">
    <location>
        <begin position="18"/>
        <end position="218"/>
    </location>
</feature>
<protein>
    <recommendedName>
        <fullName evidence="1">PiggyBac transposable element-derived protein domain-containing protein</fullName>
    </recommendedName>
</protein>
<dbReference type="InParanoid" id="G4YMY7"/>
<dbReference type="GeneID" id="20654232"/>
<evidence type="ECO:0000313" key="3">
    <source>
        <dbReference type="Proteomes" id="UP000002640"/>
    </source>
</evidence>
<dbReference type="RefSeq" id="XP_009516795.1">
    <property type="nucleotide sequence ID" value="XM_009518500.1"/>
</dbReference>
<keyword evidence="3" id="KW-1185">Reference proteome</keyword>